<feature type="transmembrane region" description="Helical" evidence="6">
    <location>
        <begin position="262"/>
        <end position="285"/>
    </location>
</feature>
<dbReference type="GO" id="GO:0005886">
    <property type="term" value="C:plasma membrane"/>
    <property type="evidence" value="ECO:0007669"/>
    <property type="project" value="UniProtKB-SubCell"/>
</dbReference>
<dbReference type="OrthoDB" id="7605542at2"/>
<feature type="transmembrane region" description="Helical" evidence="6">
    <location>
        <begin position="166"/>
        <end position="189"/>
    </location>
</feature>
<feature type="transmembrane region" description="Helical" evidence="6">
    <location>
        <begin position="124"/>
        <end position="145"/>
    </location>
</feature>
<keyword evidence="8" id="KW-1185">Reference proteome</keyword>
<keyword evidence="5 6" id="KW-0472">Membrane</keyword>
<feature type="transmembrane region" description="Helical" evidence="6">
    <location>
        <begin position="52"/>
        <end position="74"/>
    </location>
</feature>
<reference evidence="8" key="1">
    <citation type="submission" date="2018-07" db="EMBL/GenBank/DDBJ databases">
        <title>Genome sequence of Erythrobacter strain YH-07, an antagonistic bacterium isolated from Yellow Sea.</title>
        <authorList>
            <person name="Tang T."/>
            <person name="Liu Q."/>
            <person name="Sun X."/>
        </authorList>
    </citation>
    <scope>NUCLEOTIDE SEQUENCE [LARGE SCALE GENOMIC DNA]</scope>
    <source>
        <strain evidence="8">YH-07</strain>
    </source>
</reference>
<keyword evidence="4 6" id="KW-1133">Transmembrane helix</keyword>
<dbReference type="PANTHER" id="PTHR30250:SF28">
    <property type="entry name" value="POLYSACCHARIDE BIOSYNTHESIS PROTEIN"/>
    <property type="match status" value="1"/>
</dbReference>
<evidence type="ECO:0000256" key="3">
    <source>
        <dbReference type="ARBA" id="ARBA00022692"/>
    </source>
</evidence>
<evidence type="ECO:0000256" key="6">
    <source>
        <dbReference type="SAM" id="Phobius"/>
    </source>
</evidence>
<feature type="transmembrane region" description="Helical" evidence="6">
    <location>
        <begin position="306"/>
        <end position="329"/>
    </location>
</feature>
<dbReference type="InterPro" id="IPR050833">
    <property type="entry name" value="Poly_Biosynth_Transport"/>
</dbReference>
<dbReference type="InterPro" id="IPR002797">
    <property type="entry name" value="Polysacc_synth"/>
</dbReference>
<dbReference type="KEGG" id="err:DVR09_11380"/>
<gene>
    <name evidence="7" type="ORF">DVR09_11380</name>
</gene>
<organism evidence="7 8">
    <name type="scientific">Erythrobacter aureus</name>
    <dbReference type="NCBI Taxonomy" id="2182384"/>
    <lineage>
        <taxon>Bacteria</taxon>
        <taxon>Pseudomonadati</taxon>
        <taxon>Pseudomonadota</taxon>
        <taxon>Alphaproteobacteria</taxon>
        <taxon>Sphingomonadales</taxon>
        <taxon>Erythrobacteraceae</taxon>
        <taxon>Erythrobacter/Porphyrobacter group</taxon>
        <taxon>Erythrobacter</taxon>
    </lineage>
</organism>
<dbReference type="EMBL" id="CP031357">
    <property type="protein sequence ID" value="AXK42849.1"/>
    <property type="molecule type" value="Genomic_DNA"/>
</dbReference>
<evidence type="ECO:0000256" key="1">
    <source>
        <dbReference type="ARBA" id="ARBA00004651"/>
    </source>
</evidence>
<dbReference type="Pfam" id="PF01943">
    <property type="entry name" value="Polysacc_synt"/>
    <property type="match status" value="1"/>
</dbReference>
<proteinExistence type="predicted"/>
<evidence type="ECO:0000256" key="2">
    <source>
        <dbReference type="ARBA" id="ARBA00022475"/>
    </source>
</evidence>
<keyword evidence="3 6" id="KW-0812">Transmembrane</keyword>
<evidence type="ECO:0000256" key="5">
    <source>
        <dbReference type="ARBA" id="ARBA00023136"/>
    </source>
</evidence>
<dbReference type="Proteomes" id="UP000254508">
    <property type="component" value="Chromosome"/>
</dbReference>
<sequence>MFRNLRGRIMRGEGFLRNISVLMAGTIAAHMITVAGIPITTRLFNPEAFSILAIYSAILSILLTLVTLSMHLGIPIAATHRQALSLVAGSALIIVIFTVVLSFAVVFGSHWIIGALGRPDFEPYLPLLIPGCLLGGGYALLQMWFSRRKQFGLVARTRVVRSAGGTGTQLAFGFAGGGPVGLVLGHLLYNGLGVFGLSRRLIRDEAGKLKELTVADVRQGLRSNKKFAIFTTPENLANVAAIQLPVLAIAANPETGEVGQLYLAQSIMMLPMMLIGSSVGQAFIADAPEYFRRGELWHFTKRVLRGLTLTGAPLLLLAGLIAPFLAGPILGEGWTRTGELIAWITPWMILQFLSSPLSTIFYIAGKQWLALLVQLIGLCLRFGVVLVAISMAPGWAMEAYALSGAAFYLSMLVVMLAVARKRQ</sequence>
<evidence type="ECO:0000313" key="7">
    <source>
        <dbReference type="EMBL" id="AXK42849.1"/>
    </source>
</evidence>
<comment type="subcellular location">
    <subcellularLocation>
        <location evidence="1">Cell membrane</location>
        <topology evidence="1">Multi-pass membrane protein</topology>
    </subcellularLocation>
</comment>
<name>A0A345YFZ7_9SPHN</name>
<protein>
    <submittedName>
        <fullName evidence="7">Lipopolysaccharide biosynthesis protein</fullName>
    </submittedName>
</protein>
<evidence type="ECO:0000313" key="8">
    <source>
        <dbReference type="Proteomes" id="UP000254508"/>
    </source>
</evidence>
<feature type="transmembrane region" description="Helical" evidence="6">
    <location>
        <begin position="341"/>
        <end position="364"/>
    </location>
</feature>
<feature type="transmembrane region" description="Helical" evidence="6">
    <location>
        <begin position="371"/>
        <end position="393"/>
    </location>
</feature>
<feature type="transmembrane region" description="Helical" evidence="6">
    <location>
        <begin position="21"/>
        <end position="40"/>
    </location>
</feature>
<dbReference type="PANTHER" id="PTHR30250">
    <property type="entry name" value="PST FAMILY PREDICTED COLANIC ACID TRANSPORTER"/>
    <property type="match status" value="1"/>
</dbReference>
<evidence type="ECO:0000256" key="4">
    <source>
        <dbReference type="ARBA" id="ARBA00022989"/>
    </source>
</evidence>
<keyword evidence="2" id="KW-1003">Cell membrane</keyword>
<feature type="transmembrane region" description="Helical" evidence="6">
    <location>
        <begin position="399"/>
        <end position="419"/>
    </location>
</feature>
<feature type="transmembrane region" description="Helical" evidence="6">
    <location>
        <begin position="86"/>
        <end position="112"/>
    </location>
</feature>
<dbReference type="AlphaFoldDB" id="A0A345YFZ7"/>
<accession>A0A345YFZ7</accession>